<dbReference type="InterPro" id="IPR005714">
    <property type="entry name" value="ATPase_T3SS_FliI/YscN"/>
</dbReference>
<keyword evidence="6" id="KW-0653">Protein transport</keyword>
<dbReference type="GO" id="GO:0005524">
    <property type="term" value="F:ATP binding"/>
    <property type="evidence" value="ECO:0007669"/>
    <property type="project" value="UniProtKB-KW"/>
</dbReference>
<evidence type="ECO:0000313" key="10">
    <source>
        <dbReference type="Proteomes" id="UP000186221"/>
    </source>
</evidence>
<accession>A0A1N7LM93</accession>
<dbReference type="STRING" id="453582.SAMN05421580_104164"/>
<evidence type="ECO:0000256" key="7">
    <source>
        <dbReference type="ARBA" id="ARBA00022967"/>
    </source>
</evidence>
<evidence type="ECO:0000256" key="5">
    <source>
        <dbReference type="ARBA" id="ARBA00022840"/>
    </source>
</evidence>
<organism evidence="9 10">
    <name type="scientific">Rhodobacter aestuarii</name>
    <dbReference type="NCBI Taxonomy" id="453582"/>
    <lineage>
        <taxon>Bacteria</taxon>
        <taxon>Pseudomonadati</taxon>
        <taxon>Pseudomonadota</taxon>
        <taxon>Alphaproteobacteria</taxon>
        <taxon>Rhodobacterales</taxon>
        <taxon>Rhodobacter group</taxon>
        <taxon>Rhodobacter</taxon>
    </lineage>
</organism>
<dbReference type="Gene3D" id="3.40.50.12240">
    <property type="match status" value="1"/>
</dbReference>
<feature type="domain" description="AAA+ ATPase" evidence="8">
    <location>
        <begin position="159"/>
        <end position="343"/>
    </location>
</feature>
<dbReference type="AlphaFoldDB" id="A0A1N7LM93"/>
<dbReference type="GO" id="GO:0046933">
    <property type="term" value="F:proton-transporting ATP synthase activity, rotational mechanism"/>
    <property type="evidence" value="ECO:0007669"/>
    <property type="project" value="TreeGrafter"/>
</dbReference>
<dbReference type="GO" id="GO:0005737">
    <property type="term" value="C:cytoplasm"/>
    <property type="evidence" value="ECO:0007669"/>
    <property type="project" value="UniProtKB-SubCell"/>
</dbReference>
<dbReference type="PANTHER" id="PTHR15184:SF9">
    <property type="entry name" value="SPI-1 TYPE 3 SECRETION SYSTEM ATPASE"/>
    <property type="match status" value="1"/>
</dbReference>
<dbReference type="EMBL" id="FTOG01000004">
    <property type="protein sequence ID" value="SIS74851.1"/>
    <property type="molecule type" value="Genomic_DNA"/>
</dbReference>
<evidence type="ECO:0000256" key="2">
    <source>
        <dbReference type="ARBA" id="ARBA00022448"/>
    </source>
</evidence>
<evidence type="ECO:0000256" key="1">
    <source>
        <dbReference type="ARBA" id="ARBA00004496"/>
    </source>
</evidence>
<keyword evidence="2" id="KW-0813">Transport</keyword>
<dbReference type="GO" id="GO:0016887">
    <property type="term" value="F:ATP hydrolysis activity"/>
    <property type="evidence" value="ECO:0007669"/>
    <property type="project" value="InterPro"/>
</dbReference>
<protein>
    <submittedName>
        <fullName evidence="9">Flagellum-specific ATP synthase</fullName>
    </submittedName>
</protein>
<keyword evidence="7" id="KW-1278">Translocase</keyword>
<evidence type="ECO:0000259" key="8">
    <source>
        <dbReference type="SMART" id="SM00382"/>
    </source>
</evidence>
<comment type="subcellular location">
    <subcellularLocation>
        <location evidence="1">Cytoplasm</location>
    </subcellularLocation>
</comment>
<proteinExistence type="predicted"/>
<evidence type="ECO:0000256" key="3">
    <source>
        <dbReference type="ARBA" id="ARBA00022490"/>
    </source>
</evidence>
<dbReference type="InterPro" id="IPR003593">
    <property type="entry name" value="AAA+_ATPase"/>
</dbReference>
<dbReference type="Proteomes" id="UP000186221">
    <property type="component" value="Unassembled WGS sequence"/>
</dbReference>
<dbReference type="InterPro" id="IPR000194">
    <property type="entry name" value="ATPase_F1/V1/A1_a/bsu_nucl-bd"/>
</dbReference>
<dbReference type="SMART" id="SM00382">
    <property type="entry name" value="AAA"/>
    <property type="match status" value="1"/>
</dbReference>
<keyword evidence="10" id="KW-1185">Reference proteome</keyword>
<evidence type="ECO:0000256" key="4">
    <source>
        <dbReference type="ARBA" id="ARBA00022741"/>
    </source>
</evidence>
<gene>
    <name evidence="9" type="ORF">SAMN05421580_104164</name>
</gene>
<dbReference type="FunFam" id="3.40.50.12240:FF:000002">
    <property type="entry name" value="Flagellum-specific ATP synthase FliI"/>
    <property type="match status" value="1"/>
</dbReference>
<dbReference type="GO" id="GO:0030257">
    <property type="term" value="C:type III protein secretion system complex"/>
    <property type="evidence" value="ECO:0007669"/>
    <property type="project" value="InterPro"/>
</dbReference>
<dbReference type="GO" id="GO:0030254">
    <property type="term" value="P:protein secretion by the type III secretion system"/>
    <property type="evidence" value="ECO:0007669"/>
    <property type="project" value="InterPro"/>
</dbReference>
<keyword evidence="3" id="KW-0963">Cytoplasm</keyword>
<dbReference type="RefSeq" id="WP_076484422.1">
    <property type="nucleotide sequence ID" value="NZ_FTOG01000004.1"/>
</dbReference>
<dbReference type="PANTHER" id="PTHR15184">
    <property type="entry name" value="ATP SYNTHASE"/>
    <property type="match status" value="1"/>
</dbReference>
<dbReference type="InterPro" id="IPR027417">
    <property type="entry name" value="P-loop_NTPase"/>
</dbReference>
<dbReference type="OrthoDB" id="9801639at2"/>
<keyword evidence="4" id="KW-0547">Nucleotide-binding</keyword>
<dbReference type="InterPro" id="IPR040627">
    <property type="entry name" value="T3SS_ATPase_C"/>
</dbReference>
<name>A0A1N7LM93_9RHOB</name>
<dbReference type="NCBIfam" id="TIGR01026">
    <property type="entry name" value="fliI_yscN"/>
    <property type="match status" value="1"/>
</dbReference>
<reference evidence="10" key="1">
    <citation type="submission" date="2017-01" db="EMBL/GenBank/DDBJ databases">
        <authorList>
            <person name="Varghese N."/>
            <person name="Submissions S."/>
        </authorList>
    </citation>
    <scope>NUCLEOTIDE SEQUENCE [LARGE SCALE GENOMIC DNA]</scope>
    <source>
        <strain evidence="10">DSM 19945</strain>
    </source>
</reference>
<evidence type="ECO:0000313" key="9">
    <source>
        <dbReference type="EMBL" id="SIS74851.1"/>
    </source>
</evidence>
<evidence type="ECO:0000256" key="6">
    <source>
        <dbReference type="ARBA" id="ARBA00022927"/>
    </source>
</evidence>
<keyword evidence="5" id="KW-0067">ATP-binding</keyword>
<dbReference type="Pfam" id="PF18269">
    <property type="entry name" value="T3SS_ATPase_C"/>
    <property type="match status" value="1"/>
</dbReference>
<sequence length="440" mass="46239">MALGGLEMLQAEIAEVGAVHPVGRVFEVGKGTIEVSGLTMRATLGDRAQIHSRGGARFDAEVISLRRTSVTLLADGAVEGVAIGDRVELLGQAGIAPDNSWVGRIVDPFGRPLDGRPLLRGPVDRNVRATPPAAAARGRLGGRVETGLDVFNTLLPLVRGQRIGLFAGSGVGKSSLLAKFAKGVEADVVVIALIGERGRELREFVEKTLGPEGMARAVIVAATSDQSPLVRRRCGWAAMSVAEHFRDQGKHVLFLADSVTRFAEAHREVALAGGEPASLRGYPPSTSHQIMSLAERSGPGLEGTGDITAVFSVLVAGSDMEEPVADILRGTLDGHVVLDRAIAERGRFPAIDLLRSVSRSLPDAATPPENALIAKARKLLGAYDRAEMMIQAGLYTSGSDPLIDSAIRVWPALDGFIAQDAPDAVQGSFTRLAQALQAAG</sequence>
<dbReference type="SUPFAM" id="SSF52540">
    <property type="entry name" value="P-loop containing nucleoside triphosphate hydrolases"/>
    <property type="match status" value="1"/>
</dbReference>
<dbReference type="InterPro" id="IPR050053">
    <property type="entry name" value="ATPase_alpha/beta_chains"/>
</dbReference>
<dbReference type="Pfam" id="PF00006">
    <property type="entry name" value="ATP-synt_ab"/>
    <property type="match status" value="1"/>
</dbReference>